<gene>
    <name evidence="2" type="ORF">F7D73_09825</name>
</gene>
<feature type="region of interest" description="Disordered" evidence="1">
    <location>
        <begin position="271"/>
        <end position="324"/>
    </location>
</feature>
<reference evidence="2 3" key="1">
    <citation type="submission" date="2019-09" db="EMBL/GenBank/DDBJ databases">
        <title>Distinct polysaccharide growth profiles of human intestinal Prevotella copri isolates.</title>
        <authorList>
            <person name="Fehlner-Peach H."/>
            <person name="Magnabosco C."/>
            <person name="Raghavan V."/>
            <person name="Scher J.U."/>
            <person name="Tett A."/>
            <person name="Cox L.M."/>
            <person name="Gottsegen C."/>
            <person name="Watters A."/>
            <person name="Wiltshire- Gordon J.D."/>
            <person name="Segata N."/>
            <person name="Bonneau R."/>
            <person name="Littman D.R."/>
        </authorList>
    </citation>
    <scope>NUCLEOTIDE SEQUENCE [LARGE SCALE GENOMIC DNA]</scope>
    <source>
        <strain evidence="3">iA622</strain>
    </source>
</reference>
<feature type="compositionally biased region" description="Low complexity" evidence="1">
    <location>
        <begin position="297"/>
        <end position="317"/>
    </location>
</feature>
<accession>A0A6G1U347</accession>
<dbReference type="AlphaFoldDB" id="A0A6G1U347"/>
<evidence type="ECO:0000256" key="1">
    <source>
        <dbReference type="SAM" id="MobiDB-lite"/>
    </source>
</evidence>
<dbReference type="Proteomes" id="UP000480425">
    <property type="component" value="Unassembled WGS sequence"/>
</dbReference>
<proteinExistence type="predicted"/>
<dbReference type="GO" id="GO:0003677">
    <property type="term" value="F:DNA binding"/>
    <property type="evidence" value="ECO:0007669"/>
    <property type="project" value="InterPro"/>
</dbReference>
<dbReference type="GO" id="GO:0006259">
    <property type="term" value="P:DNA metabolic process"/>
    <property type="evidence" value="ECO:0007669"/>
    <property type="project" value="InterPro"/>
</dbReference>
<dbReference type="EMBL" id="VZCB01000079">
    <property type="protein sequence ID" value="MQN81238.1"/>
    <property type="molecule type" value="Genomic_DNA"/>
</dbReference>
<comment type="caution">
    <text evidence="2">The sequence shown here is derived from an EMBL/GenBank/DDBJ whole genome shotgun (WGS) entry which is preliminary data.</text>
</comment>
<evidence type="ECO:0000313" key="3">
    <source>
        <dbReference type="Proteomes" id="UP000480425"/>
    </source>
</evidence>
<organism evidence="2 3">
    <name type="scientific">Segatella copri</name>
    <dbReference type="NCBI Taxonomy" id="165179"/>
    <lineage>
        <taxon>Bacteria</taxon>
        <taxon>Pseudomonadati</taxon>
        <taxon>Bacteroidota</taxon>
        <taxon>Bacteroidia</taxon>
        <taxon>Bacteroidales</taxon>
        <taxon>Prevotellaceae</taxon>
        <taxon>Segatella</taxon>
    </lineage>
</organism>
<sequence length="324" mass="35931">MTQTPQQGGQQPQTQLTSQNATALKRMQEETTQQIMERVTGWQETGEVVLPKGYHVGNAIKLAWLYLQTVENLQHQKAIDYCTKDSICNALLNMVINGEYPQKHCYFIMYGNRLEWQERYLGKLMRAKRDTEIGKVNAQVIYEGDEFVYTIDENGEKQLVKHVPNLANIDNTKILAAYAVVINKDGTRHIEVMTRTQIQKAWEQGAMKGKSGAHTNFTDQMCMKTVIQRACKIALDSTADPGDDDDQNHYDEATAEREAAQGRQAIDAEAVEVKDEQVAAPAPKGLEANASYIDMSNTQQPAAEPAPAANANAGTGASRACPLP</sequence>
<dbReference type="OrthoDB" id="1045432at2"/>
<evidence type="ECO:0000313" key="2">
    <source>
        <dbReference type="EMBL" id="MQN81238.1"/>
    </source>
</evidence>
<name>A0A6G1U347_9BACT</name>
<dbReference type="RefSeq" id="WP_153124304.1">
    <property type="nucleotide sequence ID" value="NZ_VZCB01000079.1"/>
</dbReference>
<dbReference type="InterPro" id="IPR018330">
    <property type="entry name" value="RecT_fam"/>
</dbReference>
<protein>
    <submittedName>
        <fullName evidence="2">Recombinase RecT</fullName>
    </submittedName>
</protein>
<dbReference type="Pfam" id="PF03837">
    <property type="entry name" value="RecT"/>
    <property type="match status" value="1"/>
</dbReference>